<feature type="domain" description="VOC" evidence="1">
    <location>
        <begin position="9"/>
        <end position="131"/>
    </location>
</feature>
<sequence length="146" mass="15677">MHPFAQRHAISDICVLVKDLEASIAFYRDRLGFRLLHRAPGFADFSGAGLTLALWEGTHIHAHAGVEVTEARPASLLIAVRLDSFAALDEAYAELVAAGVVFTAPPRDYVWNARCAYFAGPDGEIWELYAWLPGGAPGALNAGEGA</sequence>
<dbReference type="STRING" id="1672749.BJF92_13250"/>
<gene>
    <name evidence="2" type="ORF">BJF92_13250</name>
</gene>
<dbReference type="OrthoDB" id="9798430at2"/>
<dbReference type="PANTHER" id="PTHR36503:SF3">
    <property type="entry name" value="BLR0126 PROTEIN"/>
    <property type="match status" value="1"/>
</dbReference>
<keyword evidence="2" id="KW-0456">Lyase</keyword>
<evidence type="ECO:0000259" key="1">
    <source>
        <dbReference type="PROSITE" id="PS51819"/>
    </source>
</evidence>
<dbReference type="CDD" id="cd06587">
    <property type="entry name" value="VOC"/>
    <property type="match status" value="1"/>
</dbReference>
<dbReference type="EMBL" id="MKIO01000031">
    <property type="protein sequence ID" value="OLP54774.1"/>
    <property type="molecule type" value="Genomic_DNA"/>
</dbReference>
<evidence type="ECO:0000313" key="3">
    <source>
        <dbReference type="Proteomes" id="UP000186143"/>
    </source>
</evidence>
<dbReference type="RefSeq" id="WP_075635335.1">
    <property type="nucleotide sequence ID" value="NZ_MKIO01000031.1"/>
</dbReference>
<comment type="caution">
    <text evidence="2">The sequence shown here is derived from an EMBL/GenBank/DDBJ whole genome shotgun (WGS) entry which is preliminary data.</text>
</comment>
<dbReference type="SUPFAM" id="SSF54593">
    <property type="entry name" value="Glyoxalase/Bleomycin resistance protein/Dihydroxybiphenyl dioxygenase"/>
    <property type="match status" value="1"/>
</dbReference>
<dbReference type="InterPro" id="IPR004360">
    <property type="entry name" value="Glyas_Fos-R_dOase_dom"/>
</dbReference>
<name>A0A1Q9AHQ6_9HYPH</name>
<dbReference type="AlphaFoldDB" id="A0A1Q9AHQ6"/>
<dbReference type="PROSITE" id="PS51819">
    <property type="entry name" value="VOC"/>
    <property type="match status" value="1"/>
</dbReference>
<dbReference type="Pfam" id="PF00903">
    <property type="entry name" value="Glyoxalase"/>
    <property type="match status" value="1"/>
</dbReference>
<reference evidence="2 3" key="1">
    <citation type="submission" date="2016-09" db="EMBL/GenBank/DDBJ databases">
        <title>Rhizobium sp. nov., a novel species isolated from the rice rhizosphere.</title>
        <authorList>
            <person name="Zhao J."/>
            <person name="Zhang X."/>
        </authorList>
    </citation>
    <scope>NUCLEOTIDE SEQUENCE [LARGE SCALE GENOMIC DNA]</scope>
    <source>
        <strain evidence="2 3">MH17</strain>
    </source>
</reference>
<proteinExistence type="predicted"/>
<dbReference type="InterPro" id="IPR037523">
    <property type="entry name" value="VOC_core"/>
</dbReference>
<evidence type="ECO:0000313" key="2">
    <source>
        <dbReference type="EMBL" id="OLP54774.1"/>
    </source>
</evidence>
<dbReference type="Gene3D" id="3.10.180.10">
    <property type="entry name" value="2,3-Dihydroxybiphenyl 1,2-Dioxygenase, domain 1"/>
    <property type="match status" value="1"/>
</dbReference>
<protein>
    <submittedName>
        <fullName evidence="2">Lactoylglutathione lyase</fullName>
    </submittedName>
</protein>
<organism evidence="2 3">
    <name type="scientific">Xaviernesmea rhizosphaerae</name>
    <dbReference type="NCBI Taxonomy" id="1672749"/>
    <lineage>
        <taxon>Bacteria</taxon>
        <taxon>Pseudomonadati</taxon>
        <taxon>Pseudomonadota</taxon>
        <taxon>Alphaproteobacteria</taxon>
        <taxon>Hyphomicrobiales</taxon>
        <taxon>Rhizobiaceae</taxon>
        <taxon>Rhizobium/Agrobacterium group</taxon>
        <taxon>Xaviernesmea</taxon>
    </lineage>
</organism>
<dbReference type="InterPro" id="IPR029068">
    <property type="entry name" value="Glyas_Bleomycin-R_OHBP_Dase"/>
</dbReference>
<accession>A0A1Q9AHQ6</accession>
<dbReference type="PANTHER" id="PTHR36503">
    <property type="entry name" value="BLR2520 PROTEIN"/>
    <property type="match status" value="1"/>
</dbReference>
<dbReference type="GO" id="GO:0016829">
    <property type="term" value="F:lyase activity"/>
    <property type="evidence" value="ECO:0007669"/>
    <property type="project" value="UniProtKB-KW"/>
</dbReference>
<dbReference type="Proteomes" id="UP000186143">
    <property type="component" value="Unassembled WGS sequence"/>
</dbReference>